<keyword evidence="3" id="KW-1185">Reference proteome</keyword>
<dbReference type="AlphaFoldDB" id="A0A8T0IU41"/>
<dbReference type="PANTHER" id="PTHR33287">
    <property type="entry name" value="OS03G0453550 PROTEIN"/>
    <property type="match status" value="1"/>
</dbReference>
<dbReference type="EMBL" id="CM026422">
    <property type="protein sequence ID" value="KAG0586615.1"/>
    <property type="molecule type" value="Genomic_DNA"/>
</dbReference>
<feature type="transmembrane region" description="Helical" evidence="1">
    <location>
        <begin position="193"/>
        <end position="212"/>
    </location>
</feature>
<evidence type="ECO:0000313" key="3">
    <source>
        <dbReference type="Proteomes" id="UP000822688"/>
    </source>
</evidence>
<sequence>MGSMSSPDLQQTPNVNITYSNCNSCAITIDSNITHVTDVDKLELESCTRRSRELELALKDQEDLNGSQLTDKEVADVERRVEATELAHRLTPSPTITITDISGTTKSVALSVLPHSYKHIRNLLWIEHHPVYRTALAEWRRQVTLFASRVERKIQRSGALKNEIYNMLGFYSVFQGVLLTGTSQSNYLHCPNVGLPIALSFFASLCTLVHIWRKFKVISGLQKTISSEEVSLKEAKSRILALEEKGEAFRFSDFLEDKERKSSFPPKFHLCGLKSRYLVPLAISLFSVVFAMSHWLILCHPGDMLGQ</sequence>
<organism evidence="2 3">
    <name type="scientific">Ceratodon purpureus</name>
    <name type="common">Fire moss</name>
    <name type="synonym">Dicranum purpureum</name>
    <dbReference type="NCBI Taxonomy" id="3225"/>
    <lineage>
        <taxon>Eukaryota</taxon>
        <taxon>Viridiplantae</taxon>
        <taxon>Streptophyta</taxon>
        <taxon>Embryophyta</taxon>
        <taxon>Bryophyta</taxon>
        <taxon>Bryophytina</taxon>
        <taxon>Bryopsida</taxon>
        <taxon>Dicranidae</taxon>
        <taxon>Pseudoditrichales</taxon>
        <taxon>Ditrichaceae</taxon>
        <taxon>Ceratodon</taxon>
    </lineage>
</organism>
<dbReference type="Proteomes" id="UP000822688">
    <property type="component" value="Chromosome 2"/>
</dbReference>
<keyword evidence="1" id="KW-0472">Membrane</keyword>
<gene>
    <name evidence="2" type="ORF">KC19_2G103800</name>
</gene>
<keyword evidence="1" id="KW-1133">Transmembrane helix</keyword>
<comment type="caution">
    <text evidence="2">The sequence shown here is derived from an EMBL/GenBank/DDBJ whole genome shotgun (WGS) entry which is preliminary data.</text>
</comment>
<name>A0A8T0IU41_CERPU</name>
<dbReference type="PANTHER" id="PTHR33287:SF11">
    <property type="entry name" value="OS03G0778400 PROTEIN"/>
    <property type="match status" value="1"/>
</dbReference>
<feature type="transmembrane region" description="Helical" evidence="1">
    <location>
        <begin position="164"/>
        <end position="181"/>
    </location>
</feature>
<proteinExistence type="predicted"/>
<evidence type="ECO:0000313" key="2">
    <source>
        <dbReference type="EMBL" id="KAG0586615.1"/>
    </source>
</evidence>
<keyword evidence="1" id="KW-0812">Transmembrane</keyword>
<accession>A0A8T0IU41</accession>
<reference evidence="2" key="1">
    <citation type="submission" date="2020-06" db="EMBL/GenBank/DDBJ databases">
        <title>WGS assembly of Ceratodon purpureus strain R40.</title>
        <authorList>
            <person name="Carey S.B."/>
            <person name="Jenkins J."/>
            <person name="Shu S."/>
            <person name="Lovell J.T."/>
            <person name="Sreedasyam A."/>
            <person name="Maumus F."/>
            <person name="Tiley G.P."/>
            <person name="Fernandez-Pozo N."/>
            <person name="Barry K."/>
            <person name="Chen C."/>
            <person name="Wang M."/>
            <person name="Lipzen A."/>
            <person name="Daum C."/>
            <person name="Saski C.A."/>
            <person name="Payton A.C."/>
            <person name="Mcbreen J.C."/>
            <person name="Conrad R.E."/>
            <person name="Kollar L.M."/>
            <person name="Olsson S."/>
            <person name="Huttunen S."/>
            <person name="Landis J.B."/>
            <person name="Wickett N.J."/>
            <person name="Johnson M.G."/>
            <person name="Rensing S.A."/>
            <person name="Grimwood J."/>
            <person name="Schmutz J."/>
            <person name="Mcdaniel S.F."/>
        </authorList>
    </citation>
    <scope>NUCLEOTIDE SEQUENCE</scope>
    <source>
        <strain evidence="2">R40</strain>
    </source>
</reference>
<protein>
    <submittedName>
        <fullName evidence="2">Uncharacterized protein</fullName>
    </submittedName>
</protein>
<evidence type="ECO:0000256" key="1">
    <source>
        <dbReference type="SAM" id="Phobius"/>
    </source>
</evidence>
<feature type="transmembrane region" description="Helical" evidence="1">
    <location>
        <begin position="277"/>
        <end position="297"/>
    </location>
</feature>